<sequence length="146" mass="16388">MFYTTTSQNTTTISDTEETTQPSPSEQCTKAKCSWVWAYFKDLQDGPVQCKYLDWSGNQCNKRLKKDQTGSTKGMTDNLTGLHLIKNPNKISSELQDSIDKFLKSQPCKKVLSLETLKTPLAYFISECGLPISITESSAFQSLLEL</sequence>
<keyword evidence="3" id="KW-1185">Reference proteome</keyword>
<gene>
    <name evidence="2" type="ORF">O181_017162</name>
</gene>
<dbReference type="Proteomes" id="UP000765509">
    <property type="component" value="Unassembled WGS sequence"/>
</dbReference>
<feature type="region of interest" description="Disordered" evidence="1">
    <location>
        <begin position="1"/>
        <end position="26"/>
    </location>
</feature>
<dbReference type="OrthoDB" id="2677917at2759"/>
<feature type="compositionally biased region" description="Low complexity" evidence="1">
    <location>
        <begin position="1"/>
        <end position="14"/>
    </location>
</feature>
<dbReference type="EMBL" id="AVOT02004815">
    <property type="protein sequence ID" value="MBW0477447.1"/>
    <property type="molecule type" value="Genomic_DNA"/>
</dbReference>
<dbReference type="AlphaFoldDB" id="A0A9Q3GSC0"/>
<evidence type="ECO:0000256" key="1">
    <source>
        <dbReference type="SAM" id="MobiDB-lite"/>
    </source>
</evidence>
<protein>
    <submittedName>
        <fullName evidence="2">Uncharacterized protein</fullName>
    </submittedName>
</protein>
<reference evidence="2" key="1">
    <citation type="submission" date="2021-03" db="EMBL/GenBank/DDBJ databases">
        <title>Draft genome sequence of rust myrtle Austropuccinia psidii MF-1, a brazilian biotype.</title>
        <authorList>
            <person name="Quecine M.C."/>
            <person name="Pachon D.M.R."/>
            <person name="Bonatelli M.L."/>
            <person name="Correr F.H."/>
            <person name="Franceschini L.M."/>
            <person name="Leite T.F."/>
            <person name="Margarido G.R.A."/>
            <person name="Almeida C.A."/>
            <person name="Ferrarezi J.A."/>
            <person name="Labate C.A."/>
        </authorList>
    </citation>
    <scope>NUCLEOTIDE SEQUENCE</scope>
    <source>
        <strain evidence="2">MF-1</strain>
    </source>
</reference>
<comment type="caution">
    <text evidence="2">The sequence shown here is derived from an EMBL/GenBank/DDBJ whole genome shotgun (WGS) entry which is preliminary data.</text>
</comment>
<evidence type="ECO:0000313" key="3">
    <source>
        <dbReference type="Proteomes" id="UP000765509"/>
    </source>
</evidence>
<proteinExistence type="predicted"/>
<organism evidence="2 3">
    <name type="scientific">Austropuccinia psidii MF-1</name>
    <dbReference type="NCBI Taxonomy" id="1389203"/>
    <lineage>
        <taxon>Eukaryota</taxon>
        <taxon>Fungi</taxon>
        <taxon>Dikarya</taxon>
        <taxon>Basidiomycota</taxon>
        <taxon>Pucciniomycotina</taxon>
        <taxon>Pucciniomycetes</taxon>
        <taxon>Pucciniales</taxon>
        <taxon>Sphaerophragmiaceae</taxon>
        <taxon>Austropuccinia</taxon>
    </lineage>
</organism>
<accession>A0A9Q3GSC0</accession>
<name>A0A9Q3GSC0_9BASI</name>
<evidence type="ECO:0000313" key="2">
    <source>
        <dbReference type="EMBL" id="MBW0477447.1"/>
    </source>
</evidence>